<dbReference type="Gene3D" id="3.30.2170.10">
    <property type="entry name" value="archaeoglobus fulgidus dsm 4304 superfamily"/>
    <property type="match status" value="1"/>
</dbReference>
<dbReference type="GO" id="GO:0004519">
    <property type="term" value="F:endonuclease activity"/>
    <property type="evidence" value="ECO:0007669"/>
    <property type="project" value="UniProtKB-KW"/>
</dbReference>
<sequence>MILAVDVHYEQDCGYAAGLLFAQWDDVAPLAVFSKKQPGVGEYVPGEFYKRELPCILALLDELGQLPATIVIDGFVFLDGHAQAGLGKHLYDALGGKSRVIGVAKTAYAGIGDDYTLLRGDSIKALFITCIGLELAAAREHIAAMHGPHRMPVLLKTVDRLCREQALAGAAGLAGPAAPAPQVSALTPRSGSGTPTPHPCTAPFPDRPRPRSGK</sequence>
<dbReference type="InterPro" id="IPR007581">
    <property type="entry name" value="Endonuclease-V"/>
</dbReference>
<proteinExistence type="predicted"/>
<evidence type="ECO:0000313" key="2">
    <source>
        <dbReference type="EMBL" id="NHZ60867.1"/>
    </source>
</evidence>
<keyword evidence="3" id="KW-1185">Reference proteome</keyword>
<dbReference type="EMBL" id="WHJF01000002">
    <property type="protein sequence ID" value="NHZ60867.1"/>
    <property type="molecule type" value="Genomic_DNA"/>
</dbReference>
<name>A0ABX0MFT1_9BURK</name>
<reference evidence="2 3" key="1">
    <citation type="submission" date="2019-10" db="EMBL/GenBank/DDBJ databases">
        <title>Taxonomy of Antarctic Massilia spp.: description of Massilia rubra sp. nov., Massilia aquatica sp. nov., Massilia mucilaginosa sp. nov., Massilia frigida sp. nov. isolated from streams, lakes and regoliths.</title>
        <authorList>
            <person name="Holochova P."/>
            <person name="Sedlacek I."/>
            <person name="Kralova S."/>
            <person name="Maslanova I."/>
            <person name="Busse H.-J."/>
            <person name="Stankova E."/>
            <person name="Vrbovska V."/>
            <person name="Kovarovic V."/>
            <person name="Bartak M."/>
            <person name="Svec P."/>
            <person name="Pantucek R."/>
        </authorList>
    </citation>
    <scope>NUCLEOTIDE SEQUENCE [LARGE SCALE GENOMIC DNA]</scope>
    <source>
        <strain evidence="2 3">CCM 8694</strain>
    </source>
</reference>
<feature type="compositionally biased region" description="Polar residues" evidence="1">
    <location>
        <begin position="184"/>
        <end position="195"/>
    </location>
</feature>
<comment type="caution">
    <text evidence="2">The sequence shown here is derived from an EMBL/GenBank/DDBJ whole genome shotgun (WGS) entry which is preliminary data.</text>
</comment>
<keyword evidence="2" id="KW-0540">Nuclease</keyword>
<keyword evidence="2" id="KW-0255">Endonuclease</keyword>
<evidence type="ECO:0000256" key="1">
    <source>
        <dbReference type="SAM" id="MobiDB-lite"/>
    </source>
</evidence>
<accession>A0ABX0MFT1</accession>
<dbReference type="Pfam" id="PF04493">
    <property type="entry name" value="Endonuclease_5"/>
    <property type="match status" value="1"/>
</dbReference>
<protein>
    <submittedName>
        <fullName evidence="2">Endonuclease V</fullName>
    </submittedName>
</protein>
<organism evidence="2 3">
    <name type="scientific">Massilia genomosp. 1</name>
    <dbReference type="NCBI Taxonomy" id="2609280"/>
    <lineage>
        <taxon>Bacteria</taxon>
        <taxon>Pseudomonadati</taxon>
        <taxon>Pseudomonadota</taxon>
        <taxon>Betaproteobacteria</taxon>
        <taxon>Burkholderiales</taxon>
        <taxon>Oxalobacteraceae</taxon>
        <taxon>Telluria group</taxon>
        <taxon>Massilia</taxon>
    </lineage>
</organism>
<evidence type="ECO:0000313" key="3">
    <source>
        <dbReference type="Proteomes" id="UP000610594"/>
    </source>
</evidence>
<dbReference type="RefSeq" id="WP_167235153.1">
    <property type="nucleotide sequence ID" value="NZ_WHJF01000002.1"/>
</dbReference>
<keyword evidence="2" id="KW-0378">Hydrolase</keyword>
<gene>
    <name evidence="2" type="ORF">F1735_00835</name>
</gene>
<dbReference type="Proteomes" id="UP000610594">
    <property type="component" value="Unassembled WGS sequence"/>
</dbReference>
<feature type="region of interest" description="Disordered" evidence="1">
    <location>
        <begin position="173"/>
        <end position="214"/>
    </location>
</feature>